<dbReference type="RefSeq" id="WP_039105284.1">
    <property type="nucleotide sequence ID" value="NZ_CAKMAP010000001.1"/>
</dbReference>
<dbReference type="InterPro" id="IPR050922">
    <property type="entry name" value="LytR/CpsA/Psr_CW_biosynth"/>
</dbReference>
<dbReference type="Gene3D" id="3.40.630.190">
    <property type="entry name" value="LCP protein"/>
    <property type="match status" value="1"/>
</dbReference>
<dbReference type="PANTHER" id="PTHR33392">
    <property type="entry name" value="POLYISOPRENYL-TEICHOIC ACID--PEPTIDOGLYCAN TEICHOIC ACID TRANSFERASE TAGU"/>
    <property type="match status" value="1"/>
</dbReference>
<reference evidence="4" key="2">
    <citation type="submission" date="2022-09" db="EMBL/GenBank/DDBJ databases">
        <title>Genome-inferred correspondence between phylogeny and metabolic traits in the wild Drosophila gut microbiome.</title>
        <authorList>
            <person name="Bueno E."/>
            <person name="Blow F."/>
            <person name="Douglas A.E."/>
        </authorList>
    </citation>
    <scope>NUCLEOTIDE SEQUENCE</scope>
    <source>
        <strain evidence="4">Dm-2019-70</strain>
    </source>
</reference>
<sequence>MKKHSIRNAILVLILLLIVSSAAYGMTRYRSIKNAVNSSFNASGVTKERDVNKQLAGKKPISILLLGTDTGALGRSYKGRTDSMMVVTLNPTTNKTTITSVPRDTAVTIPGFASQSPSKINAAYAWGQAKTTIGTVQKMLNIPIDFYALINMGGMEKVIDQVGGVDVTPTLGFTYEGYTFKKGVKTHMNGKKALAYSRMRYDDPDNDYGRQKRQRTVLMALVKKSGSISTLLNQSFISSLTKQTQTDLTFDDLTSLAQNYRSATKNLKETHLQGTGKELNDQSMEVMKKSELQRVTNFIRNGLSLPSKKTGSIAIFNNASAKDKHRGSRSISNPDDIDSSAATTESGSGLGY</sequence>
<dbReference type="Proteomes" id="UP000676478">
    <property type="component" value="Unassembled WGS sequence"/>
</dbReference>
<dbReference type="InterPro" id="IPR004474">
    <property type="entry name" value="LytR_CpsA_psr"/>
</dbReference>
<protein>
    <submittedName>
        <fullName evidence="4">LCP family protein</fullName>
    </submittedName>
</protein>
<feature type="compositionally biased region" description="Polar residues" evidence="2">
    <location>
        <begin position="340"/>
        <end position="352"/>
    </location>
</feature>
<reference evidence="4" key="1">
    <citation type="submission" date="2020-12" db="EMBL/GenBank/DDBJ databases">
        <authorList>
            <person name="Mcmullen J.G."/>
        </authorList>
    </citation>
    <scope>NUCLEOTIDE SEQUENCE</scope>
    <source>
        <strain evidence="4">Dm-2019-70</strain>
    </source>
</reference>
<evidence type="ECO:0000313" key="5">
    <source>
        <dbReference type="Proteomes" id="UP000676478"/>
    </source>
</evidence>
<feature type="domain" description="Cell envelope-related transcriptional attenuator" evidence="3">
    <location>
        <begin position="80"/>
        <end position="225"/>
    </location>
</feature>
<feature type="region of interest" description="Disordered" evidence="2">
    <location>
        <begin position="323"/>
        <end position="352"/>
    </location>
</feature>
<dbReference type="EMBL" id="JAERKF010000005">
    <property type="protein sequence ID" value="MBS1010252.1"/>
    <property type="molecule type" value="Genomic_DNA"/>
</dbReference>
<proteinExistence type="inferred from homology"/>
<comment type="caution">
    <text evidence="4">The sequence shown here is derived from an EMBL/GenBank/DDBJ whole genome shotgun (WGS) entry which is preliminary data.</text>
</comment>
<organism evidence="4 5">
    <name type="scientific">Levilactobacillus brevis</name>
    <name type="common">Lactobacillus brevis</name>
    <dbReference type="NCBI Taxonomy" id="1580"/>
    <lineage>
        <taxon>Bacteria</taxon>
        <taxon>Bacillati</taxon>
        <taxon>Bacillota</taxon>
        <taxon>Bacilli</taxon>
        <taxon>Lactobacillales</taxon>
        <taxon>Lactobacillaceae</taxon>
        <taxon>Levilactobacillus</taxon>
    </lineage>
</organism>
<evidence type="ECO:0000259" key="3">
    <source>
        <dbReference type="Pfam" id="PF03816"/>
    </source>
</evidence>
<evidence type="ECO:0000313" key="4">
    <source>
        <dbReference type="EMBL" id="MBS1010252.1"/>
    </source>
</evidence>
<dbReference type="PANTHER" id="PTHR33392:SF6">
    <property type="entry name" value="POLYISOPRENYL-TEICHOIC ACID--PEPTIDOGLYCAN TEICHOIC ACID TRANSFERASE TAGU"/>
    <property type="match status" value="1"/>
</dbReference>
<comment type="similarity">
    <text evidence="1">Belongs to the LytR/CpsA/Psr (LCP) family.</text>
</comment>
<evidence type="ECO:0000256" key="2">
    <source>
        <dbReference type="SAM" id="MobiDB-lite"/>
    </source>
</evidence>
<dbReference type="NCBIfam" id="TIGR00350">
    <property type="entry name" value="lytR_cpsA_psr"/>
    <property type="match status" value="1"/>
</dbReference>
<evidence type="ECO:0000256" key="1">
    <source>
        <dbReference type="ARBA" id="ARBA00006068"/>
    </source>
</evidence>
<gene>
    <name evidence="4" type="ORF">JK167_05325</name>
</gene>
<accession>A0AA41JSQ3</accession>
<dbReference type="AlphaFoldDB" id="A0AA41JSQ3"/>
<dbReference type="Pfam" id="PF03816">
    <property type="entry name" value="LytR_cpsA_psr"/>
    <property type="match status" value="1"/>
</dbReference>
<name>A0AA41JSQ3_LEVBR</name>